<accession>A0A9P5GTW3</accession>
<keyword evidence="2" id="KW-0963">Cytoplasm</keyword>
<dbReference type="Pfam" id="PF07989">
    <property type="entry name" value="Cnn_1N"/>
    <property type="match status" value="1"/>
</dbReference>
<comment type="subcellular location">
    <subcellularLocation>
        <location evidence="1">Cytoplasm</location>
    </subcellularLocation>
</comment>
<feature type="region of interest" description="Disordered" evidence="4">
    <location>
        <begin position="1"/>
        <end position="159"/>
    </location>
</feature>
<protein>
    <recommendedName>
        <fullName evidence="5">Centrosomin N-terminal motif 1 domain-containing protein</fullName>
    </recommendedName>
</protein>
<feature type="compositionally biased region" description="Basic and acidic residues" evidence="4">
    <location>
        <begin position="480"/>
        <end position="489"/>
    </location>
</feature>
<dbReference type="OrthoDB" id="10251744at2759"/>
<dbReference type="InterPro" id="IPR012943">
    <property type="entry name" value="Cnn_1N"/>
</dbReference>
<dbReference type="EMBL" id="JAANBB010000742">
    <property type="protein sequence ID" value="KAF7534936.1"/>
    <property type="molecule type" value="Genomic_DNA"/>
</dbReference>
<feature type="coiled-coil region" evidence="3">
    <location>
        <begin position="195"/>
        <end position="243"/>
    </location>
</feature>
<comment type="caution">
    <text evidence="6">The sequence shown here is derived from an EMBL/GenBank/DDBJ whole genome shotgun (WGS) entry which is preliminary data.</text>
</comment>
<feature type="compositionally biased region" description="Basic and acidic residues" evidence="4">
    <location>
        <begin position="1"/>
        <end position="13"/>
    </location>
</feature>
<feature type="region of interest" description="Disordered" evidence="4">
    <location>
        <begin position="576"/>
        <end position="612"/>
    </location>
</feature>
<feature type="domain" description="Centrosomin N-terminal motif 1" evidence="5">
    <location>
        <begin position="160"/>
        <end position="226"/>
    </location>
</feature>
<feature type="region of interest" description="Disordered" evidence="4">
    <location>
        <begin position="372"/>
        <end position="559"/>
    </location>
</feature>
<evidence type="ECO:0000256" key="4">
    <source>
        <dbReference type="SAM" id="MobiDB-lite"/>
    </source>
</evidence>
<evidence type="ECO:0000256" key="1">
    <source>
        <dbReference type="ARBA" id="ARBA00004496"/>
    </source>
</evidence>
<reference evidence="6" key="1">
    <citation type="submission" date="2020-03" db="EMBL/GenBank/DDBJ databases">
        <title>Draft Genome Sequence of Cylindrodendrum hubeiense.</title>
        <authorList>
            <person name="Buettner E."/>
            <person name="Kellner H."/>
        </authorList>
    </citation>
    <scope>NUCLEOTIDE SEQUENCE</scope>
    <source>
        <strain evidence="6">IHI 201604</strain>
    </source>
</reference>
<dbReference type="GO" id="GO:0005815">
    <property type="term" value="C:microtubule organizing center"/>
    <property type="evidence" value="ECO:0007669"/>
    <property type="project" value="InterPro"/>
</dbReference>
<evidence type="ECO:0000313" key="7">
    <source>
        <dbReference type="Proteomes" id="UP000722485"/>
    </source>
</evidence>
<gene>
    <name evidence="6" type="ORF">G7Z17_g13290</name>
</gene>
<feature type="compositionally biased region" description="Polar residues" evidence="4">
    <location>
        <begin position="64"/>
        <end position="75"/>
    </location>
</feature>
<keyword evidence="3" id="KW-0175">Coiled coil</keyword>
<feature type="compositionally biased region" description="Polar residues" evidence="4">
    <location>
        <begin position="506"/>
        <end position="531"/>
    </location>
</feature>
<dbReference type="Proteomes" id="UP000722485">
    <property type="component" value="Unassembled WGS sequence"/>
</dbReference>
<organism evidence="6 7">
    <name type="scientific">Cylindrodendrum hubeiense</name>
    <dbReference type="NCBI Taxonomy" id="595255"/>
    <lineage>
        <taxon>Eukaryota</taxon>
        <taxon>Fungi</taxon>
        <taxon>Dikarya</taxon>
        <taxon>Ascomycota</taxon>
        <taxon>Pezizomycotina</taxon>
        <taxon>Sordariomycetes</taxon>
        <taxon>Hypocreomycetidae</taxon>
        <taxon>Hypocreales</taxon>
        <taxon>Nectriaceae</taxon>
        <taxon>Cylindrodendrum</taxon>
    </lineage>
</organism>
<sequence>MDSSHIHAYERSRPSYPRTASRSSTSTTNTRVTSQSANSSSSQVDPSSQMPGSHPSHRFHHTTCKSVSSPRNTPRATPRLSREASSESTRQQAVSTFLQERLQKERQVESEKAAAWTRTNTDMSASVELGRVSHGSPTKGGDRPQSTTGTEPSKKKGLGVKDMEQVISSLHKQNFDLKLELFHRRERQTVMEDRIEGLETEKTRVEEMNDKLVQEMEKRDKAVEEAVAMIVMLEAKMEQFAKERSMVQQIETEGRYALQEFDSAYEHPAPRFKGLDVAKLEDDAKAITRMPSFLSERTENTENLRNVYLGVRGSVLSLPHANEGAGYADNNPIDGLASPSLSVLSESSFISVYGQKGQANAVPFEVDEPLSLDGADSIPGKASVIKRPKTSMARAQPAPNRPARSNSLTNANRRRDYQSITDIIDPKSPLQKIERLDPTYSQKRAESRSHSREKDTEAVFAGRAAMSPTQSPGRRRTRQEKRDSLRRVLTDAPGGVRLHDLPPTPDTISTSTLRRFQNSNDTLSKQPTGQRSYDDLSDAYDDEKQSEGVPLGDMGMGAKPLEKARDLNNSAYFETRARAIQRPRSADETTVSNRRANDWDSDSDDSDTRSLQSSLDIWMRESAKPDTTGRISPDLFSFPTTTSKGGWAVDAMFGPKLGPATGVSTGLDPERIIDMFPVEPELFMSSLPPPPPNRRSSLLAQTGNSPGSSRPSTKRGTSKASSRRPVYCRRNSDDIQMRAEMKTPLQPPLPVPPQPAAEHKKQYPPIANQQPARNPLTKLWRRSLGGGTSSAPPEPIVTEMTHEAPKTNAGMGVPSWASRSAAVEDDRESATPPPIMRLPRQSRHMSVDLSHMARAGSQDPQTPSTPTMPTHMGESSTPEQHHGSSPRVPSATGTRRKWLPALRAASFMARNG</sequence>
<feature type="compositionally biased region" description="Low complexity" evidence="4">
    <location>
        <begin position="393"/>
        <end position="404"/>
    </location>
</feature>
<feature type="compositionally biased region" description="Low complexity" evidence="4">
    <location>
        <begin position="14"/>
        <end position="49"/>
    </location>
</feature>
<dbReference type="AlphaFoldDB" id="A0A9P5GTW3"/>
<proteinExistence type="predicted"/>
<feature type="region of interest" description="Disordered" evidence="4">
    <location>
        <begin position="683"/>
        <end position="733"/>
    </location>
</feature>
<name>A0A9P5GTW3_9HYPO</name>
<feature type="compositionally biased region" description="Basic and acidic residues" evidence="4">
    <location>
        <begin position="101"/>
        <end position="112"/>
    </location>
</feature>
<evidence type="ECO:0000313" key="6">
    <source>
        <dbReference type="EMBL" id="KAF7534936.1"/>
    </source>
</evidence>
<dbReference type="GO" id="GO:0005737">
    <property type="term" value="C:cytoplasm"/>
    <property type="evidence" value="ECO:0007669"/>
    <property type="project" value="UniProtKB-SubCell"/>
</dbReference>
<feature type="compositionally biased region" description="Polar residues" evidence="4">
    <location>
        <begin position="858"/>
        <end position="878"/>
    </location>
</feature>
<feature type="compositionally biased region" description="Polar residues" evidence="4">
    <location>
        <begin position="86"/>
        <end position="98"/>
    </location>
</feature>
<feature type="compositionally biased region" description="Basic and acidic residues" evidence="4">
    <location>
        <begin position="432"/>
        <end position="457"/>
    </location>
</feature>
<feature type="region of interest" description="Disordered" evidence="4">
    <location>
        <begin position="803"/>
        <end position="897"/>
    </location>
</feature>
<evidence type="ECO:0000256" key="2">
    <source>
        <dbReference type="ARBA" id="ARBA00022490"/>
    </source>
</evidence>
<evidence type="ECO:0000259" key="5">
    <source>
        <dbReference type="Pfam" id="PF07989"/>
    </source>
</evidence>
<keyword evidence="7" id="KW-1185">Reference proteome</keyword>
<feature type="compositionally biased region" description="Polar residues" evidence="4">
    <location>
        <begin position="700"/>
        <end position="711"/>
    </location>
</feature>
<evidence type="ECO:0000256" key="3">
    <source>
        <dbReference type="SAM" id="Coils"/>
    </source>
</evidence>